<reference evidence="5" key="1">
    <citation type="journal article" date="2019" name="Int. J. Syst. Evol. Microbiol.">
        <title>The Global Catalogue of Microorganisms (GCM) 10K type strain sequencing project: providing services to taxonomists for standard genome sequencing and annotation.</title>
        <authorList>
            <consortium name="The Broad Institute Genomics Platform"/>
            <consortium name="The Broad Institute Genome Sequencing Center for Infectious Disease"/>
            <person name="Wu L."/>
            <person name="Ma J."/>
        </authorList>
    </citation>
    <scope>NUCLEOTIDE SEQUENCE [LARGE SCALE GENOMIC DNA]</scope>
    <source>
        <strain evidence="5">KCTC 42644</strain>
    </source>
</reference>
<accession>A0ABV7X9F8</accession>
<name>A0ABV7X9F8_9SPHN</name>
<keyword evidence="5" id="KW-1185">Reference proteome</keyword>
<dbReference type="InterPro" id="IPR020843">
    <property type="entry name" value="ER"/>
</dbReference>
<gene>
    <name evidence="4" type="ORF">ACFOMD_05005</name>
</gene>
<feature type="domain" description="Enoyl reductase (ER)" evidence="3">
    <location>
        <begin position="16"/>
        <end position="329"/>
    </location>
</feature>
<keyword evidence="2" id="KW-0560">Oxidoreductase</keyword>
<dbReference type="Gene3D" id="3.40.50.720">
    <property type="entry name" value="NAD(P)-binding Rossmann-like Domain"/>
    <property type="match status" value="1"/>
</dbReference>
<dbReference type="SMART" id="SM00829">
    <property type="entry name" value="PKS_ER"/>
    <property type="match status" value="1"/>
</dbReference>
<dbReference type="InterPro" id="IPR013154">
    <property type="entry name" value="ADH-like_N"/>
</dbReference>
<dbReference type="InterPro" id="IPR014189">
    <property type="entry name" value="Quinone_OxRdtase_PIG3"/>
</dbReference>
<dbReference type="CDD" id="cd05276">
    <property type="entry name" value="p53_inducible_oxidoreductase"/>
    <property type="match status" value="1"/>
</dbReference>
<dbReference type="InterPro" id="IPR011032">
    <property type="entry name" value="GroES-like_sf"/>
</dbReference>
<dbReference type="Proteomes" id="UP001595615">
    <property type="component" value="Unassembled WGS sequence"/>
</dbReference>
<dbReference type="PANTHER" id="PTHR48106">
    <property type="entry name" value="QUINONE OXIDOREDUCTASE PIG3-RELATED"/>
    <property type="match status" value="1"/>
</dbReference>
<dbReference type="Gene3D" id="3.90.180.10">
    <property type="entry name" value="Medium-chain alcohol dehydrogenases, catalytic domain"/>
    <property type="match status" value="1"/>
</dbReference>
<dbReference type="Pfam" id="PF13602">
    <property type="entry name" value="ADH_zinc_N_2"/>
    <property type="match status" value="1"/>
</dbReference>
<dbReference type="InterPro" id="IPR036291">
    <property type="entry name" value="NAD(P)-bd_dom_sf"/>
</dbReference>
<dbReference type="SUPFAM" id="SSF50129">
    <property type="entry name" value="GroES-like"/>
    <property type="match status" value="1"/>
</dbReference>
<evidence type="ECO:0000256" key="1">
    <source>
        <dbReference type="ARBA" id="ARBA00022857"/>
    </source>
</evidence>
<sequence>MTEPSTMLAIDPAAPGGPEVLVPVERPVPTPEPGEVLVRVRAAGVNRPDVLQRMGLYPMPPNAPTIMGLEIAGEIVAVGQGVARPEVGDKVCALLAGGGYAQYAAVPAGQCLPIPQGLSFVEAASLPETYFTVWSNLFERAFATEGDTVLVHGGTSGIGVTAILLAKAFGLRVIVTCGSDEKCAAARALGADVAINYNAGDFAELAREANGGRGVDVVLDMVGGDYVPKNIALLADEGRHVSIAFQRGPRADLDLSQVMRKRLILSGSMLRPRTVAYKSALADSLVRDVWPLFAQGKLRAIIDSTFPLADAAEAHRRMEAGEHVGKIVLEVP</sequence>
<evidence type="ECO:0000256" key="2">
    <source>
        <dbReference type="ARBA" id="ARBA00023002"/>
    </source>
</evidence>
<proteinExistence type="predicted"/>
<dbReference type="NCBIfam" id="TIGR02824">
    <property type="entry name" value="quinone_pig3"/>
    <property type="match status" value="1"/>
</dbReference>
<organism evidence="4 5">
    <name type="scientific">Sphingoaurantiacus capsulatus</name>
    <dbReference type="NCBI Taxonomy" id="1771310"/>
    <lineage>
        <taxon>Bacteria</taxon>
        <taxon>Pseudomonadati</taxon>
        <taxon>Pseudomonadota</taxon>
        <taxon>Alphaproteobacteria</taxon>
        <taxon>Sphingomonadales</taxon>
        <taxon>Sphingosinicellaceae</taxon>
        <taxon>Sphingoaurantiacus</taxon>
    </lineage>
</organism>
<dbReference type="SUPFAM" id="SSF51735">
    <property type="entry name" value="NAD(P)-binding Rossmann-fold domains"/>
    <property type="match status" value="1"/>
</dbReference>
<dbReference type="Pfam" id="PF08240">
    <property type="entry name" value="ADH_N"/>
    <property type="match status" value="1"/>
</dbReference>
<dbReference type="PANTHER" id="PTHR48106:SF8">
    <property type="entry name" value="OS02G0805600 PROTEIN"/>
    <property type="match status" value="1"/>
</dbReference>
<evidence type="ECO:0000259" key="3">
    <source>
        <dbReference type="SMART" id="SM00829"/>
    </source>
</evidence>
<keyword evidence="1" id="KW-0521">NADP</keyword>
<evidence type="ECO:0000313" key="5">
    <source>
        <dbReference type="Proteomes" id="UP001595615"/>
    </source>
</evidence>
<evidence type="ECO:0000313" key="4">
    <source>
        <dbReference type="EMBL" id="MFC3711917.1"/>
    </source>
</evidence>
<protein>
    <submittedName>
        <fullName evidence="4">NAD(P)H-quinone oxidoreductase</fullName>
    </submittedName>
</protein>
<comment type="caution">
    <text evidence="4">The sequence shown here is derived from an EMBL/GenBank/DDBJ whole genome shotgun (WGS) entry which is preliminary data.</text>
</comment>
<dbReference type="EMBL" id="JBHRXV010000003">
    <property type="protein sequence ID" value="MFC3711917.1"/>
    <property type="molecule type" value="Genomic_DNA"/>
</dbReference>
<dbReference type="RefSeq" id="WP_380857762.1">
    <property type="nucleotide sequence ID" value="NZ_JBHRXV010000003.1"/>
</dbReference>